<keyword evidence="1" id="KW-0472">Membrane</keyword>
<organism evidence="2 3">
    <name type="scientific">Candidatus Ornithobacterium hominis</name>
    <dbReference type="NCBI Taxonomy" id="2497989"/>
    <lineage>
        <taxon>Bacteria</taxon>
        <taxon>Pseudomonadati</taxon>
        <taxon>Bacteroidota</taxon>
        <taxon>Flavobacteriia</taxon>
        <taxon>Flavobacteriales</taxon>
        <taxon>Weeksellaceae</taxon>
        <taxon>Ornithobacterium</taxon>
    </lineage>
</organism>
<reference evidence="2 3" key="1">
    <citation type="submission" date="2018-09" db="EMBL/GenBank/DDBJ databases">
        <authorList>
            <consortium name="Pathogen Informatics"/>
        </authorList>
    </citation>
    <scope>NUCLEOTIDE SEQUENCE [LARGE SCALE GENOMIC DNA]</scope>
    <source>
        <strain evidence="2 3">OH-22767</strain>
    </source>
</reference>
<dbReference type="EMBL" id="UNSC01000009">
    <property type="protein sequence ID" value="SZD74231.1"/>
    <property type="molecule type" value="Genomic_DNA"/>
</dbReference>
<protein>
    <submittedName>
        <fullName evidence="2">Protein of uncharacterized function (DUF3810)</fullName>
    </submittedName>
</protein>
<dbReference type="InterPro" id="IPR024294">
    <property type="entry name" value="DUF3810"/>
</dbReference>
<dbReference type="Proteomes" id="UP000262142">
    <property type="component" value="Unassembled WGS sequence"/>
</dbReference>
<evidence type="ECO:0000313" key="3">
    <source>
        <dbReference type="Proteomes" id="UP000262142"/>
    </source>
</evidence>
<feature type="transmembrane region" description="Helical" evidence="1">
    <location>
        <begin position="54"/>
        <end position="76"/>
    </location>
</feature>
<keyword evidence="1" id="KW-1133">Transmembrane helix</keyword>
<gene>
    <name evidence="2" type="ORF">SAMEA104719789_01691</name>
</gene>
<evidence type="ECO:0000313" key="2">
    <source>
        <dbReference type="EMBL" id="SZD74231.1"/>
    </source>
</evidence>
<feature type="transmembrane region" description="Helical" evidence="1">
    <location>
        <begin position="96"/>
        <end position="115"/>
    </location>
</feature>
<dbReference type="RefSeq" id="WP_165846456.1">
    <property type="nucleotide sequence ID" value="NZ_UNSC01000009.1"/>
</dbReference>
<name>A0A383U517_9FLAO</name>
<dbReference type="AlphaFoldDB" id="A0A383U517"/>
<proteinExistence type="predicted"/>
<evidence type="ECO:0000256" key="1">
    <source>
        <dbReference type="SAM" id="Phobius"/>
    </source>
</evidence>
<accession>A0A383U517</accession>
<keyword evidence="1" id="KW-0812">Transmembrane</keyword>
<sequence>MKRNNLKFNFLSLTTGVALLILVAITNQLTKNQYFTQEIYPKIYHKIHSNYSGFFDFLSFSLGDVLYLFLIVFLIYKISKGLKEIIQKEFLKALKIFSQILFFLMSFWVIFHWVWGFNYYKKPIIRSVRTEIPLDDLKSMALQHFERAKRYSEQNLEFMPDSSVKVSLFSPLMRYFGVTGYFNPFSGEAQRVGKIPLLQIPFTNAHELAHQKGWAREYEANYIGYTNASKGDIPSRYSAEYAAMNYILREIYAEDSIFVRNIINEFPPKMQVDRAERIRFHEKYKGIADEVFTELNHYFLKSNNQTEGIKSYSRFVELLHQDYLKSKDLAH</sequence>
<dbReference type="Pfam" id="PF12725">
    <property type="entry name" value="DUF3810"/>
    <property type="match status" value="2"/>
</dbReference>
<keyword evidence="3" id="KW-1185">Reference proteome</keyword>